<dbReference type="Pfam" id="PF00440">
    <property type="entry name" value="TetR_N"/>
    <property type="match status" value="1"/>
</dbReference>
<keyword evidence="1 2" id="KW-0238">DNA-binding</keyword>
<evidence type="ECO:0000256" key="2">
    <source>
        <dbReference type="PROSITE-ProRule" id="PRU00335"/>
    </source>
</evidence>
<name>A0ABT3N8F9_9BACT</name>
<reference evidence="4 5" key="1">
    <citation type="submission" date="2022-11" db="EMBL/GenBank/DDBJ databases">
        <title>Desulfobotulus tamanensis H1 sp. nov. - anaerobic, alkaliphilic, sulphate reducing bacterium isolated from terrestrial mud volcano.</title>
        <authorList>
            <person name="Frolova A."/>
            <person name="Merkel A.Y."/>
            <person name="Slobodkin A.I."/>
        </authorList>
    </citation>
    <scope>NUCLEOTIDE SEQUENCE [LARGE SCALE GENOMIC DNA]</scope>
    <source>
        <strain evidence="4 5">H1</strain>
    </source>
</reference>
<evidence type="ECO:0000256" key="1">
    <source>
        <dbReference type="ARBA" id="ARBA00023125"/>
    </source>
</evidence>
<accession>A0ABT3N8F9</accession>
<dbReference type="InterPro" id="IPR050109">
    <property type="entry name" value="HTH-type_TetR-like_transc_reg"/>
</dbReference>
<dbReference type="Gene3D" id="1.10.357.10">
    <property type="entry name" value="Tetracycline Repressor, domain 2"/>
    <property type="match status" value="1"/>
</dbReference>
<dbReference type="PROSITE" id="PS50977">
    <property type="entry name" value="HTH_TETR_2"/>
    <property type="match status" value="1"/>
</dbReference>
<keyword evidence="5" id="KW-1185">Reference proteome</keyword>
<organism evidence="4 5">
    <name type="scientific">Desulfobotulus pelophilus</name>
    <dbReference type="NCBI Taxonomy" id="2823377"/>
    <lineage>
        <taxon>Bacteria</taxon>
        <taxon>Pseudomonadati</taxon>
        <taxon>Thermodesulfobacteriota</taxon>
        <taxon>Desulfobacteria</taxon>
        <taxon>Desulfobacterales</taxon>
        <taxon>Desulfobacteraceae</taxon>
        <taxon>Desulfobotulus</taxon>
    </lineage>
</organism>
<evidence type="ECO:0000313" key="5">
    <source>
        <dbReference type="Proteomes" id="UP001209681"/>
    </source>
</evidence>
<sequence length="203" mass="23290">MITKQQLKSRQTQEELMAAAILVFGKKGYTAATIAEITEAAGYAKGNFYRYWKSKDELFLDIMQARMQLHREERKLPLKAASTGEEALAVLVDFLEALIADDEWPKIFLEFTVQASGDQEVREKLNTHIYRLSSELFADILLPYAKDYEKLRKLGALVTALFEGYLIQRRMGSTVLDQRDLRAAILELGRPLFYPPPEKPRRS</sequence>
<dbReference type="Proteomes" id="UP001209681">
    <property type="component" value="Unassembled WGS sequence"/>
</dbReference>
<feature type="domain" description="HTH tetR-type" evidence="3">
    <location>
        <begin position="10"/>
        <end position="70"/>
    </location>
</feature>
<evidence type="ECO:0000313" key="4">
    <source>
        <dbReference type="EMBL" id="MCW7753741.1"/>
    </source>
</evidence>
<gene>
    <name evidence="4" type="ORF">OOT00_07060</name>
</gene>
<proteinExistence type="predicted"/>
<dbReference type="PANTHER" id="PTHR30055:SF226">
    <property type="entry name" value="HTH-TYPE TRANSCRIPTIONAL REGULATOR PKSA"/>
    <property type="match status" value="1"/>
</dbReference>
<dbReference type="EMBL" id="JAPFPW010000006">
    <property type="protein sequence ID" value="MCW7753741.1"/>
    <property type="molecule type" value="Genomic_DNA"/>
</dbReference>
<dbReference type="InterPro" id="IPR009057">
    <property type="entry name" value="Homeodomain-like_sf"/>
</dbReference>
<feature type="DNA-binding region" description="H-T-H motif" evidence="2">
    <location>
        <begin position="33"/>
        <end position="52"/>
    </location>
</feature>
<dbReference type="PANTHER" id="PTHR30055">
    <property type="entry name" value="HTH-TYPE TRANSCRIPTIONAL REGULATOR RUTR"/>
    <property type="match status" value="1"/>
</dbReference>
<dbReference type="PRINTS" id="PR00455">
    <property type="entry name" value="HTHTETR"/>
</dbReference>
<comment type="caution">
    <text evidence="4">The sequence shown here is derived from an EMBL/GenBank/DDBJ whole genome shotgun (WGS) entry which is preliminary data.</text>
</comment>
<dbReference type="SUPFAM" id="SSF46689">
    <property type="entry name" value="Homeodomain-like"/>
    <property type="match status" value="1"/>
</dbReference>
<dbReference type="InterPro" id="IPR001647">
    <property type="entry name" value="HTH_TetR"/>
</dbReference>
<evidence type="ECO:0000259" key="3">
    <source>
        <dbReference type="PROSITE" id="PS50977"/>
    </source>
</evidence>
<dbReference type="RefSeq" id="WP_265424609.1">
    <property type="nucleotide sequence ID" value="NZ_JAPFPW010000006.1"/>
</dbReference>
<protein>
    <submittedName>
        <fullName evidence="4">TetR/AcrR family transcriptional regulator</fullName>
    </submittedName>
</protein>